<evidence type="ECO:0000256" key="3">
    <source>
        <dbReference type="ARBA" id="ARBA00022989"/>
    </source>
</evidence>
<evidence type="ECO:0000256" key="4">
    <source>
        <dbReference type="ARBA" id="ARBA00023136"/>
    </source>
</evidence>
<dbReference type="Pfam" id="PF00083">
    <property type="entry name" value="Sugar_tr"/>
    <property type="match status" value="1"/>
</dbReference>
<feature type="transmembrane region" description="Helical" evidence="5">
    <location>
        <begin position="342"/>
        <end position="361"/>
    </location>
</feature>
<evidence type="ECO:0000256" key="5">
    <source>
        <dbReference type="SAM" id="Phobius"/>
    </source>
</evidence>
<dbReference type="GO" id="GO:0016020">
    <property type="term" value="C:membrane"/>
    <property type="evidence" value="ECO:0007669"/>
    <property type="project" value="UniProtKB-SubCell"/>
</dbReference>
<evidence type="ECO:0000313" key="9">
    <source>
        <dbReference type="Proteomes" id="UP000324091"/>
    </source>
</evidence>
<dbReference type="PROSITE" id="PS50850">
    <property type="entry name" value="MFS"/>
    <property type="match status" value="1"/>
</dbReference>
<dbReference type="Proteomes" id="UP000324091">
    <property type="component" value="Chromosome 11"/>
</dbReference>
<keyword evidence="2 5" id="KW-0812">Transmembrane</keyword>
<evidence type="ECO:0000259" key="7">
    <source>
        <dbReference type="PROSITE" id="PS50850"/>
    </source>
</evidence>
<feature type="chain" id="PRO_5022918021" evidence="6">
    <location>
        <begin position="20"/>
        <end position="717"/>
    </location>
</feature>
<feature type="transmembrane region" description="Helical" evidence="5">
    <location>
        <begin position="367"/>
        <end position="388"/>
    </location>
</feature>
<proteinExistence type="predicted"/>
<dbReference type="GO" id="GO:0022857">
    <property type="term" value="F:transmembrane transporter activity"/>
    <property type="evidence" value="ECO:0007669"/>
    <property type="project" value="InterPro"/>
</dbReference>
<accession>A0A5C6PEM4</accession>
<keyword evidence="3 5" id="KW-1133">Transmembrane helix</keyword>
<evidence type="ECO:0000256" key="6">
    <source>
        <dbReference type="SAM" id="SignalP"/>
    </source>
</evidence>
<dbReference type="Gene3D" id="1.20.1250.20">
    <property type="entry name" value="MFS general substrate transporter like domains"/>
    <property type="match status" value="1"/>
</dbReference>
<dbReference type="InterPro" id="IPR005828">
    <property type="entry name" value="MFS_sugar_transport-like"/>
</dbReference>
<feature type="transmembrane region" description="Helical" evidence="5">
    <location>
        <begin position="312"/>
        <end position="330"/>
    </location>
</feature>
<keyword evidence="6" id="KW-0732">Signal</keyword>
<organism evidence="8 9">
    <name type="scientific">Takifugu flavidus</name>
    <name type="common">sansaifugu</name>
    <dbReference type="NCBI Taxonomy" id="433684"/>
    <lineage>
        <taxon>Eukaryota</taxon>
        <taxon>Metazoa</taxon>
        <taxon>Chordata</taxon>
        <taxon>Craniata</taxon>
        <taxon>Vertebrata</taxon>
        <taxon>Euteleostomi</taxon>
        <taxon>Actinopterygii</taxon>
        <taxon>Neopterygii</taxon>
        <taxon>Teleostei</taxon>
        <taxon>Neoteleostei</taxon>
        <taxon>Acanthomorphata</taxon>
        <taxon>Eupercaria</taxon>
        <taxon>Tetraodontiformes</taxon>
        <taxon>Tetradontoidea</taxon>
        <taxon>Tetraodontidae</taxon>
        <taxon>Takifugu</taxon>
    </lineage>
</organism>
<dbReference type="SUPFAM" id="SSF103473">
    <property type="entry name" value="MFS general substrate transporter"/>
    <property type="match status" value="1"/>
</dbReference>
<sequence length="717" mass="78836">MFAGQPVLPLLLLAAVSYAAEQTVFCPVGDTITLSLVLPMSERISRILWKYDRDMVADWTHGHFLSYGRFKDRTTVDNTTGLLEIRSGMTEDSGRYEVEVNNRLHDLVYEVKVIKRVPKPIVWIQPLKCGPSSLQCTLSCDGSTEGAEPITYSWASGRGDWTQSAKLFPITNNTANVATFSCRMENPISHQESGPKANPFFPEDKSQPIITTIIANQVAFDSSGMDVEEAFRTVGEFGPYQKQAVAIIVLTQVYMAFQSMLIVLIGSTPEYHVEQQQVPSSSQELVQRVVFTEDFDSIVTEWFLVKQQAYKVNLAGSLFFAGLLVGNIVFGPLSDKIGRRPVYLSGLFLEVVFGYVTAFAPSYEVFAASRLLVGLMNGGISVVCFVLVQEYVGKSYWAMTGTLTSLCFAIGIALFAALGYLIRPWRNLTTAANSFGVLFFLLSVTLPESPRWLYCQGQTDRAEQVLRHMAMRNGNTVTNLMLQRVVAAKVSSPTKRQTGLLQLVVHPVLRIRTVVLMYVWYSCSLVYYGLTLGAGDSSGSRYMNVAMYGLVEVPAYPLCMYFINKHWAGRRKSMSSFLCLSGSACFCTVLIPDNTGSVLSVTLLALLGKLMVSAAFNIAYIYTSELYPTVIRNAGLGVCSMSCRVGGIMAPFVSSMRVLHSSVPFTVFSLSGLSAGCLSLMLPETLSGPAAETLDELTGPTGSRVLENKALLYEHDK</sequence>
<dbReference type="SUPFAM" id="SSF48726">
    <property type="entry name" value="Immunoglobulin"/>
    <property type="match status" value="1"/>
</dbReference>
<keyword evidence="9" id="KW-1185">Reference proteome</keyword>
<feature type="signal peptide" evidence="6">
    <location>
        <begin position="1"/>
        <end position="19"/>
    </location>
</feature>
<feature type="domain" description="Major facilitator superfamily (MFS) profile" evidence="7">
    <location>
        <begin position="244"/>
        <end position="687"/>
    </location>
</feature>
<dbReference type="InterPro" id="IPR020846">
    <property type="entry name" value="MFS_dom"/>
</dbReference>
<comment type="caution">
    <text evidence="8">The sequence shown here is derived from an EMBL/GenBank/DDBJ whole genome shotgun (WGS) entry which is preliminary data.</text>
</comment>
<feature type="transmembrane region" description="Helical" evidence="5">
    <location>
        <begin position="542"/>
        <end position="563"/>
    </location>
</feature>
<dbReference type="AlphaFoldDB" id="A0A5C6PEM4"/>
<feature type="transmembrane region" description="Helical" evidence="5">
    <location>
        <begin position="400"/>
        <end position="422"/>
    </location>
</feature>
<evidence type="ECO:0000256" key="2">
    <source>
        <dbReference type="ARBA" id="ARBA00022692"/>
    </source>
</evidence>
<dbReference type="PANTHER" id="PTHR24064">
    <property type="entry name" value="SOLUTE CARRIER FAMILY 22 MEMBER"/>
    <property type="match status" value="1"/>
</dbReference>
<protein>
    <submittedName>
        <fullName evidence="8">Solute carrier family 22 member 15-like</fullName>
    </submittedName>
</protein>
<evidence type="ECO:0000313" key="8">
    <source>
        <dbReference type="EMBL" id="TWW78202.1"/>
    </source>
</evidence>
<feature type="transmembrane region" description="Helical" evidence="5">
    <location>
        <begin position="598"/>
        <end position="622"/>
    </location>
</feature>
<evidence type="ECO:0000256" key="1">
    <source>
        <dbReference type="ARBA" id="ARBA00004141"/>
    </source>
</evidence>
<dbReference type="Gene3D" id="2.60.40.10">
    <property type="entry name" value="Immunoglobulins"/>
    <property type="match status" value="2"/>
</dbReference>
<dbReference type="InterPro" id="IPR036179">
    <property type="entry name" value="Ig-like_dom_sf"/>
</dbReference>
<feature type="transmembrane region" description="Helical" evidence="5">
    <location>
        <begin position="575"/>
        <end position="592"/>
    </location>
</feature>
<keyword evidence="4 5" id="KW-0472">Membrane</keyword>
<dbReference type="InterPro" id="IPR013783">
    <property type="entry name" value="Ig-like_fold"/>
</dbReference>
<name>A0A5C6PEM4_9TELE</name>
<feature type="transmembrane region" description="Helical" evidence="5">
    <location>
        <begin position="511"/>
        <end position="530"/>
    </location>
</feature>
<gene>
    <name evidence="8" type="ORF">D4764_11G0003230</name>
</gene>
<dbReference type="EMBL" id="RHFK02000003">
    <property type="protein sequence ID" value="TWW78202.1"/>
    <property type="molecule type" value="Genomic_DNA"/>
</dbReference>
<comment type="subcellular location">
    <subcellularLocation>
        <location evidence="1">Membrane</location>
        <topology evidence="1">Multi-pass membrane protein</topology>
    </subcellularLocation>
</comment>
<reference evidence="8 9" key="1">
    <citation type="submission" date="2019-04" db="EMBL/GenBank/DDBJ databases">
        <title>Chromosome genome assembly for Takifugu flavidus.</title>
        <authorList>
            <person name="Xiao S."/>
        </authorList>
    </citation>
    <scope>NUCLEOTIDE SEQUENCE [LARGE SCALE GENOMIC DNA]</scope>
    <source>
        <strain evidence="8">HTHZ2018</strain>
        <tissue evidence="8">Muscle</tissue>
    </source>
</reference>
<dbReference type="InterPro" id="IPR036259">
    <property type="entry name" value="MFS_trans_sf"/>
</dbReference>